<gene>
    <name evidence="14" type="ORF">CO101_01140</name>
</gene>
<evidence type="ECO:0000313" key="14">
    <source>
        <dbReference type="EMBL" id="PJB51684.1"/>
    </source>
</evidence>
<reference evidence="15" key="1">
    <citation type="submission" date="2017-09" db="EMBL/GenBank/DDBJ databases">
        <title>Depth-based differentiation of microbial function through sediment-hosted aquifers and enrichment of novel symbionts in the deep terrestrial subsurface.</title>
        <authorList>
            <person name="Probst A.J."/>
            <person name="Ladd B."/>
            <person name="Jarett J.K."/>
            <person name="Geller-Mcgrath D.E."/>
            <person name="Sieber C.M.K."/>
            <person name="Emerson J.B."/>
            <person name="Anantharaman K."/>
            <person name="Thomas B.C."/>
            <person name="Malmstrom R."/>
            <person name="Stieglmeier M."/>
            <person name="Klingl A."/>
            <person name="Woyke T."/>
            <person name="Ryan C.M."/>
            <person name="Banfield J.F."/>
        </authorList>
    </citation>
    <scope>NUCLEOTIDE SEQUENCE [LARGE SCALE GENOMIC DNA]</scope>
</reference>
<keyword evidence="3" id="KW-0963">Cytoplasm</keyword>
<dbReference type="Gene3D" id="1.10.730.10">
    <property type="entry name" value="Isoleucyl-tRNA Synthetase, Domain 1"/>
    <property type="match status" value="1"/>
</dbReference>
<dbReference type="EMBL" id="PFTZ01000039">
    <property type="protein sequence ID" value="PJB51684.1"/>
    <property type="molecule type" value="Genomic_DNA"/>
</dbReference>
<comment type="caution">
    <text evidence="14">The sequence shown here is derived from an EMBL/GenBank/DDBJ whole genome shotgun (WGS) entry which is preliminary data.</text>
</comment>
<keyword evidence="5 11" id="KW-0547">Nucleotide-binding</keyword>
<dbReference type="AlphaFoldDB" id="A0A2M8C635"/>
<evidence type="ECO:0000256" key="2">
    <source>
        <dbReference type="ARBA" id="ARBA00012837"/>
    </source>
</evidence>
<comment type="similarity">
    <text evidence="1 11">Belongs to the class-I aminoacyl-tRNA synthetase family.</text>
</comment>
<dbReference type="Proteomes" id="UP000229421">
    <property type="component" value="Unassembled WGS sequence"/>
</dbReference>
<evidence type="ECO:0000256" key="7">
    <source>
        <dbReference type="ARBA" id="ARBA00022917"/>
    </source>
</evidence>
<dbReference type="Pfam" id="PF03485">
    <property type="entry name" value="Arg_tRNA_synt_N"/>
    <property type="match status" value="1"/>
</dbReference>
<dbReference type="Pfam" id="PF00750">
    <property type="entry name" value="tRNA-synt_1d"/>
    <property type="match status" value="1"/>
</dbReference>
<dbReference type="InterPro" id="IPR014729">
    <property type="entry name" value="Rossmann-like_a/b/a_fold"/>
</dbReference>
<dbReference type="GO" id="GO:0006420">
    <property type="term" value="P:arginyl-tRNA aminoacylation"/>
    <property type="evidence" value="ECO:0007669"/>
    <property type="project" value="UniProtKB-UniRule"/>
</dbReference>
<evidence type="ECO:0000256" key="10">
    <source>
        <dbReference type="NCBIfam" id="TIGR00456"/>
    </source>
</evidence>
<evidence type="ECO:0000259" key="12">
    <source>
        <dbReference type="SMART" id="SM00836"/>
    </source>
</evidence>
<dbReference type="EC" id="6.1.1.19" evidence="2 10"/>
<name>A0A2M8C635_9BACT</name>
<comment type="catalytic activity">
    <reaction evidence="9">
        <text>tRNA(Arg) + L-arginine + ATP = L-arginyl-tRNA(Arg) + AMP + diphosphate</text>
        <dbReference type="Rhea" id="RHEA:20301"/>
        <dbReference type="Rhea" id="RHEA-COMP:9658"/>
        <dbReference type="Rhea" id="RHEA-COMP:9673"/>
        <dbReference type="ChEBI" id="CHEBI:30616"/>
        <dbReference type="ChEBI" id="CHEBI:32682"/>
        <dbReference type="ChEBI" id="CHEBI:33019"/>
        <dbReference type="ChEBI" id="CHEBI:78442"/>
        <dbReference type="ChEBI" id="CHEBI:78513"/>
        <dbReference type="ChEBI" id="CHEBI:456215"/>
        <dbReference type="EC" id="6.1.1.19"/>
    </reaction>
</comment>
<dbReference type="SUPFAM" id="SSF52374">
    <property type="entry name" value="Nucleotidylyl transferase"/>
    <property type="match status" value="1"/>
</dbReference>
<evidence type="ECO:0000256" key="8">
    <source>
        <dbReference type="ARBA" id="ARBA00023146"/>
    </source>
</evidence>
<evidence type="ECO:0000256" key="11">
    <source>
        <dbReference type="RuleBase" id="RU363038"/>
    </source>
</evidence>
<dbReference type="SUPFAM" id="SSF55190">
    <property type="entry name" value="Arginyl-tRNA synthetase (ArgRS), N-terminal 'additional' domain"/>
    <property type="match status" value="1"/>
</dbReference>
<dbReference type="InterPro" id="IPR008909">
    <property type="entry name" value="DALR_anticod-bd"/>
</dbReference>
<evidence type="ECO:0000313" key="15">
    <source>
        <dbReference type="Proteomes" id="UP000229421"/>
    </source>
</evidence>
<dbReference type="Gene3D" id="3.40.50.620">
    <property type="entry name" value="HUPs"/>
    <property type="match status" value="1"/>
</dbReference>
<dbReference type="GO" id="GO:0004814">
    <property type="term" value="F:arginine-tRNA ligase activity"/>
    <property type="evidence" value="ECO:0007669"/>
    <property type="project" value="UniProtKB-UniRule"/>
</dbReference>
<protein>
    <recommendedName>
        <fullName evidence="2 10">Arginine--tRNA ligase</fullName>
        <ecNumber evidence="2 10">6.1.1.19</ecNumber>
    </recommendedName>
</protein>
<dbReference type="InterPro" id="IPR001412">
    <property type="entry name" value="aa-tRNA-synth_I_CS"/>
</dbReference>
<evidence type="ECO:0000256" key="5">
    <source>
        <dbReference type="ARBA" id="ARBA00022741"/>
    </source>
</evidence>
<dbReference type="SUPFAM" id="SSF47323">
    <property type="entry name" value="Anticodon-binding domain of a subclass of class I aminoacyl-tRNA synthetases"/>
    <property type="match status" value="1"/>
</dbReference>
<dbReference type="InterPro" id="IPR005148">
    <property type="entry name" value="Arg-tRNA-synth_N"/>
</dbReference>
<dbReference type="Pfam" id="PF05746">
    <property type="entry name" value="DALR_1"/>
    <property type="match status" value="1"/>
</dbReference>
<dbReference type="GO" id="GO:0005524">
    <property type="term" value="F:ATP binding"/>
    <property type="evidence" value="ECO:0007669"/>
    <property type="project" value="UniProtKB-KW"/>
</dbReference>
<dbReference type="CDD" id="cd00671">
    <property type="entry name" value="ArgRS_core"/>
    <property type="match status" value="1"/>
</dbReference>
<dbReference type="Gene3D" id="3.30.1360.70">
    <property type="entry name" value="Arginyl tRNA synthetase N-terminal domain"/>
    <property type="match status" value="1"/>
</dbReference>
<dbReference type="InterPro" id="IPR036695">
    <property type="entry name" value="Arg-tRNA-synth_N_sf"/>
</dbReference>
<dbReference type="GO" id="GO:0005737">
    <property type="term" value="C:cytoplasm"/>
    <property type="evidence" value="ECO:0007669"/>
    <property type="project" value="UniProtKB-UniRule"/>
</dbReference>
<dbReference type="PROSITE" id="PS00178">
    <property type="entry name" value="AA_TRNA_LIGASE_I"/>
    <property type="match status" value="1"/>
</dbReference>
<dbReference type="PRINTS" id="PR01038">
    <property type="entry name" value="TRNASYNTHARG"/>
</dbReference>
<dbReference type="NCBIfam" id="TIGR00456">
    <property type="entry name" value="argS"/>
    <property type="match status" value="1"/>
</dbReference>
<keyword evidence="6 11" id="KW-0067">ATP-binding</keyword>
<sequence length="525" mass="59916">MLADYHYYRSFWLANFKVIYLNSMQKKLQNLIEKIFGQEVEVSLIHKKGFGDLSTNVVFSIAPLIKKDPQSVAIAIKNQLADFGEIDKVEVAGGFINLWLNGKYIVSQLKSGEGKPKIKSEKIQVEFVSANPTGPLTLGNARGAFYGDAIAKILAWAGHNVQREYLVNDTGGQVEKLGQTVLDPSKTFYSGDYIRKYQEQFKGQKKSAQKIGRITAGAIMDDFIKPALCNAQVKFDNFKSQFELDKKYSPDDLIKKLRSQNYIQEKDGAIWFLSTKLGDDKDRVLKKKTGEWTYFSGDGLYLLDREKRGFEKIIMIWGPDHHGYVNRVKALAVALGWKKENVSILIYQLVNLKKGDKVFRMSKRAGNAIYFDEFIKKVGLDASRYFFLEKNPGTHLEFDTSVAMKKDLTNPVYYLQYALVRAKKIIVNCASKKAQKSELTDSGRELAIKIWQIDDELLRIAKTLEVSKIPHLTLDICRAFHNFYEKDKVIESGIVNETNLLVIRKFIEKLELLFDLMGISKPEKM</sequence>
<keyword evidence="4 11" id="KW-0436">Ligase</keyword>
<evidence type="ECO:0000256" key="3">
    <source>
        <dbReference type="ARBA" id="ARBA00022490"/>
    </source>
</evidence>
<dbReference type="SMART" id="SM01016">
    <property type="entry name" value="Arg_tRNA_synt_N"/>
    <property type="match status" value="1"/>
</dbReference>
<accession>A0A2M8C635</accession>
<evidence type="ECO:0000256" key="1">
    <source>
        <dbReference type="ARBA" id="ARBA00005594"/>
    </source>
</evidence>
<keyword evidence="7 11" id="KW-0648">Protein biosynthesis</keyword>
<feature type="domain" description="Arginyl tRNA synthetase N-terminal" evidence="13">
    <location>
        <begin position="22"/>
        <end position="100"/>
    </location>
</feature>
<organism evidence="14 15">
    <name type="scientific">Candidatus Berkelbacteria bacterium CG_4_9_14_3_um_filter_39_23</name>
    <dbReference type="NCBI Taxonomy" id="1974508"/>
    <lineage>
        <taxon>Bacteria</taxon>
        <taxon>Candidatus Berkelbacteria</taxon>
    </lineage>
</organism>
<evidence type="ECO:0000256" key="4">
    <source>
        <dbReference type="ARBA" id="ARBA00022598"/>
    </source>
</evidence>
<dbReference type="InterPro" id="IPR001278">
    <property type="entry name" value="Arg-tRNA-ligase"/>
</dbReference>
<evidence type="ECO:0000259" key="13">
    <source>
        <dbReference type="SMART" id="SM01016"/>
    </source>
</evidence>
<evidence type="ECO:0000256" key="6">
    <source>
        <dbReference type="ARBA" id="ARBA00022840"/>
    </source>
</evidence>
<dbReference type="InterPro" id="IPR009080">
    <property type="entry name" value="tRNAsynth_Ia_anticodon-bd"/>
</dbReference>
<evidence type="ECO:0000256" key="9">
    <source>
        <dbReference type="ARBA" id="ARBA00049339"/>
    </source>
</evidence>
<dbReference type="PANTHER" id="PTHR11956:SF5">
    <property type="entry name" value="ARGININE--TRNA LIGASE, CYTOPLASMIC"/>
    <property type="match status" value="1"/>
</dbReference>
<keyword evidence="8 11" id="KW-0030">Aminoacyl-tRNA synthetase</keyword>
<proteinExistence type="inferred from homology"/>
<dbReference type="PANTHER" id="PTHR11956">
    <property type="entry name" value="ARGINYL-TRNA SYNTHETASE"/>
    <property type="match status" value="1"/>
</dbReference>
<feature type="domain" description="DALR anticodon binding" evidence="12">
    <location>
        <begin position="415"/>
        <end position="525"/>
    </location>
</feature>
<dbReference type="InterPro" id="IPR035684">
    <property type="entry name" value="ArgRS_core"/>
</dbReference>
<dbReference type="SMART" id="SM00836">
    <property type="entry name" value="DALR_1"/>
    <property type="match status" value="1"/>
</dbReference>